<evidence type="ECO:0000313" key="2">
    <source>
        <dbReference type="EMBL" id="KAK7548153.1"/>
    </source>
</evidence>
<keyword evidence="3" id="KW-1185">Reference proteome</keyword>
<feature type="compositionally biased region" description="Polar residues" evidence="1">
    <location>
        <begin position="224"/>
        <end position="243"/>
    </location>
</feature>
<organism evidence="2 3">
    <name type="scientific">Phyllosticta citricarpa</name>
    <dbReference type="NCBI Taxonomy" id="55181"/>
    <lineage>
        <taxon>Eukaryota</taxon>
        <taxon>Fungi</taxon>
        <taxon>Dikarya</taxon>
        <taxon>Ascomycota</taxon>
        <taxon>Pezizomycotina</taxon>
        <taxon>Dothideomycetes</taxon>
        <taxon>Dothideomycetes incertae sedis</taxon>
        <taxon>Botryosphaeriales</taxon>
        <taxon>Phyllostictaceae</taxon>
        <taxon>Phyllosticta</taxon>
    </lineage>
</organism>
<dbReference type="EMBL" id="JBBPDW010000011">
    <property type="protein sequence ID" value="KAK7548153.1"/>
    <property type="molecule type" value="Genomic_DNA"/>
</dbReference>
<name>A0ABR1MHP7_9PEZI</name>
<feature type="compositionally biased region" description="Polar residues" evidence="1">
    <location>
        <begin position="207"/>
        <end position="217"/>
    </location>
</feature>
<evidence type="ECO:0000256" key="1">
    <source>
        <dbReference type="SAM" id="MobiDB-lite"/>
    </source>
</evidence>
<feature type="compositionally biased region" description="Basic residues" evidence="1">
    <location>
        <begin position="158"/>
        <end position="190"/>
    </location>
</feature>
<gene>
    <name evidence="2" type="ORF">IWX46DRAFT_580140</name>
</gene>
<feature type="compositionally biased region" description="Low complexity" evidence="1">
    <location>
        <begin position="53"/>
        <end position="65"/>
    </location>
</feature>
<accession>A0ABR1MHP7</accession>
<feature type="region of interest" description="Disordered" evidence="1">
    <location>
        <begin position="53"/>
        <end position="103"/>
    </location>
</feature>
<protein>
    <submittedName>
        <fullName evidence="2">Uncharacterized protein</fullName>
    </submittedName>
</protein>
<feature type="region of interest" description="Disordered" evidence="1">
    <location>
        <begin position="141"/>
        <end position="252"/>
    </location>
</feature>
<evidence type="ECO:0000313" key="3">
    <source>
        <dbReference type="Proteomes" id="UP001365128"/>
    </source>
</evidence>
<feature type="compositionally biased region" description="Basic and acidic residues" evidence="1">
    <location>
        <begin position="81"/>
        <end position="91"/>
    </location>
</feature>
<feature type="compositionally biased region" description="Basic and acidic residues" evidence="1">
    <location>
        <begin position="141"/>
        <end position="157"/>
    </location>
</feature>
<dbReference type="Proteomes" id="UP001365128">
    <property type="component" value="Unassembled WGS sequence"/>
</dbReference>
<comment type="caution">
    <text evidence="2">The sequence shown here is derived from an EMBL/GenBank/DDBJ whole genome shotgun (WGS) entry which is preliminary data.</text>
</comment>
<proteinExistence type="predicted"/>
<sequence length="252" mass="28119">MPKKTTRFSPQISSLVLNDNHSERCAARLESQAGGRLGRAACNFGLFSSSGRLSQQQQQPAAQRSKTQPPIENYNVHLSRARRDACRESPRKTPPASRQRLQGEESVVIGCAHAPEDTCVLRRRAVWPAAVCLRERRGKIEKASKRDAKAKGKEKTQQQRRRRRRKKKNRKKKKTRTGRTNKQKTRRAKNKTNQTSPTTPHPQHPNDNNNTTTTSQHGAPPISVLSTHAQASRRASQRTSPLGSCSGGADVV</sequence>
<reference evidence="2 3" key="1">
    <citation type="submission" date="2024-04" db="EMBL/GenBank/DDBJ databases">
        <title>Phyllosticta paracitricarpa is synonymous to the EU quarantine fungus P. citricarpa based on phylogenomic analyses.</title>
        <authorList>
            <consortium name="Lawrence Berkeley National Laboratory"/>
            <person name="Van Ingen-Buijs V.A."/>
            <person name="Van Westerhoven A.C."/>
            <person name="Haridas S."/>
            <person name="Skiadas P."/>
            <person name="Martin F."/>
            <person name="Groenewald J.Z."/>
            <person name="Crous P.W."/>
            <person name="Seidl M.F."/>
        </authorList>
    </citation>
    <scope>NUCLEOTIDE SEQUENCE [LARGE SCALE GENOMIC DNA]</scope>
    <source>
        <strain evidence="2 3">CBS 122670</strain>
    </source>
</reference>